<feature type="region of interest" description="Disordered" evidence="1">
    <location>
        <begin position="1"/>
        <end position="28"/>
    </location>
</feature>
<name>A0A6A4HGN8_9AGAR</name>
<evidence type="ECO:0000313" key="3">
    <source>
        <dbReference type="Proteomes" id="UP000799118"/>
    </source>
</evidence>
<keyword evidence="3" id="KW-1185">Reference proteome</keyword>
<proteinExistence type="predicted"/>
<gene>
    <name evidence="2" type="ORF">BT96DRAFT_977311</name>
</gene>
<sequence length="323" mass="34602">MSERASALGNLSTSSSAPNMEGSSNMPRYQPAVSERFLPLSVMTKLLSFTTAATIITYASTKRTDYLKSLGATNLIDREVPLRDAGYACLVPGGQMIIAIPEPVKRVEDSEGRHVIGVKASAPYYAGFMDPKSIEILPNGLASFVDGLKRSQNDGGRVQLTKVDISCTKPMVDLSRRIHFSRVEDAVFTKPPGPRTNHSKASAGAKISSYAGETAYLVCTVDGSGDPGEVGSDLFRELIATATGGAQFDVEGTVVRKADTAFAPTDPRLDAISKSWIRMELPSSGALIRVPAGAKLRFSFDKQNMSVVGVAFIKVDWCILESL</sequence>
<dbReference type="OrthoDB" id="3233595at2759"/>
<accession>A0A6A4HGN8</accession>
<dbReference type="Proteomes" id="UP000799118">
    <property type="component" value="Unassembled WGS sequence"/>
</dbReference>
<organism evidence="2 3">
    <name type="scientific">Gymnopus androsaceus JB14</name>
    <dbReference type="NCBI Taxonomy" id="1447944"/>
    <lineage>
        <taxon>Eukaryota</taxon>
        <taxon>Fungi</taxon>
        <taxon>Dikarya</taxon>
        <taxon>Basidiomycota</taxon>
        <taxon>Agaricomycotina</taxon>
        <taxon>Agaricomycetes</taxon>
        <taxon>Agaricomycetidae</taxon>
        <taxon>Agaricales</taxon>
        <taxon>Marasmiineae</taxon>
        <taxon>Omphalotaceae</taxon>
        <taxon>Gymnopus</taxon>
    </lineage>
</organism>
<feature type="compositionally biased region" description="Polar residues" evidence="1">
    <location>
        <begin position="9"/>
        <end position="27"/>
    </location>
</feature>
<dbReference type="EMBL" id="ML769508">
    <property type="protein sequence ID" value="KAE9396758.1"/>
    <property type="molecule type" value="Genomic_DNA"/>
</dbReference>
<evidence type="ECO:0000256" key="1">
    <source>
        <dbReference type="SAM" id="MobiDB-lite"/>
    </source>
</evidence>
<evidence type="ECO:0000313" key="2">
    <source>
        <dbReference type="EMBL" id="KAE9396758.1"/>
    </source>
</evidence>
<dbReference type="AlphaFoldDB" id="A0A6A4HGN8"/>
<reference evidence="2" key="1">
    <citation type="journal article" date="2019" name="Environ. Microbiol.">
        <title>Fungal ecological strategies reflected in gene transcription - a case study of two litter decomposers.</title>
        <authorList>
            <person name="Barbi F."/>
            <person name="Kohler A."/>
            <person name="Barry K."/>
            <person name="Baskaran P."/>
            <person name="Daum C."/>
            <person name="Fauchery L."/>
            <person name="Ihrmark K."/>
            <person name="Kuo A."/>
            <person name="LaButti K."/>
            <person name="Lipzen A."/>
            <person name="Morin E."/>
            <person name="Grigoriev I.V."/>
            <person name="Henrissat B."/>
            <person name="Lindahl B."/>
            <person name="Martin F."/>
        </authorList>
    </citation>
    <scope>NUCLEOTIDE SEQUENCE</scope>
    <source>
        <strain evidence="2">JB14</strain>
    </source>
</reference>
<protein>
    <submittedName>
        <fullName evidence="2">Uncharacterized protein</fullName>
    </submittedName>
</protein>